<gene>
    <name evidence="1" type="ORF">M422DRAFT_122863</name>
</gene>
<dbReference type="Proteomes" id="UP000054279">
    <property type="component" value="Unassembled WGS sequence"/>
</dbReference>
<keyword evidence="2" id="KW-1185">Reference proteome</keyword>
<sequence length="170" mass="19200">PLPIPPSDELLLNKAAIETIKNNPHLFAIITPINYRHFYDLLHSHPNRALVHSVCLGFRDGFWPWANTHDSSRPITWDNSFRPLKDPSHETFVYEQCQIEQSLQRFSPSFGPDLLPGMSSIPVGVVPKPHTSKLRLVVDHSAEPYSLNAMIPRESVSVPLDNLHLLGKSL</sequence>
<feature type="non-terminal residue" evidence="1">
    <location>
        <position position="170"/>
    </location>
</feature>
<evidence type="ECO:0000313" key="2">
    <source>
        <dbReference type="Proteomes" id="UP000054279"/>
    </source>
</evidence>
<feature type="non-terminal residue" evidence="1">
    <location>
        <position position="1"/>
    </location>
</feature>
<accession>A0A0C9TLF6</accession>
<protein>
    <submittedName>
        <fullName evidence="1">Uncharacterized protein</fullName>
    </submittedName>
</protein>
<reference evidence="1 2" key="1">
    <citation type="submission" date="2014-06" db="EMBL/GenBank/DDBJ databases">
        <title>Evolutionary Origins and Diversification of the Mycorrhizal Mutualists.</title>
        <authorList>
            <consortium name="DOE Joint Genome Institute"/>
            <consortium name="Mycorrhizal Genomics Consortium"/>
            <person name="Kohler A."/>
            <person name="Kuo A."/>
            <person name="Nagy L.G."/>
            <person name="Floudas D."/>
            <person name="Copeland A."/>
            <person name="Barry K.W."/>
            <person name="Cichocki N."/>
            <person name="Veneault-Fourrey C."/>
            <person name="LaButti K."/>
            <person name="Lindquist E.A."/>
            <person name="Lipzen A."/>
            <person name="Lundell T."/>
            <person name="Morin E."/>
            <person name="Murat C."/>
            <person name="Riley R."/>
            <person name="Ohm R."/>
            <person name="Sun H."/>
            <person name="Tunlid A."/>
            <person name="Henrissat B."/>
            <person name="Grigoriev I.V."/>
            <person name="Hibbett D.S."/>
            <person name="Martin F."/>
        </authorList>
    </citation>
    <scope>NUCLEOTIDE SEQUENCE [LARGE SCALE GENOMIC DNA]</scope>
    <source>
        <strain evidence="1 2">SS14</strain>
    </source>
</reference>
<evidence type="ECO:0000313" key="1">
    <source>
        <dbReference type="EMBL" id="KIJ22709.1"/>
    </source>
</evidence>
<dbReference type="EMBL" id="KN837997">
    <property type="protein sequence ID" value="KIJ22709.1"/>
    <property type="molecule type" value="Genomic_DNA"/>
</dbReference>
<proteinExistence type="predicted"/>
<dbReference type="AlphaFoldDB" id="A0A0C9TLF6"/>
<dbReference type="OrthoDB" id="3254233at2759"/>
<dbReference type="HOGENOM" id="CLU_006058_1_0_1"/>
<name>A0A0C9TLF6_SPHS4</name>
<organism evidence="1 2">
    <name type="scientific">Sphaerobolus stellatus (strain SS14)</name>
    <dbReference type="NCBI Taxonomy" id="990650"/>
    <lineage>
        <taxon>Eukaryota</taxon>
        <taxon>Fungi</taxon>
        <taxon>Dikarya</taxon>
        <taxon>Basidiomycota</taxon>
        <taxon>Agaricomycotina</taxon>
        <taxon>Agaricomycetes</taxon>
        <taxon>Phallomycetidae</taxon>
        <taxon>Geastrales</taxon>
        <taxon>Sphaerobolaceae</taxon>
        <taxon>Sphaerobolus</taxon>
    </lineage>
</organism>